<dbReference type="Gene3D" id="1.50.10.10">
    <property type="match status" value="1"/>
</dbReference>
<feature type="active site" evidence="10">
    <location>
        <position position="435"/>
    </location>
</feature>
<keyword evidence="13" id="KW-0326">Glycosidase</keyword>
<dbReference type="GO" id="GO:0005509">
    <property type="term" value="F:calcium ion binding"/>
    <property type="evidence" value="ECO:0007669"/>
    <property type="project" value="InterPro"/>
</dbReference>
<evidence type="ECO:0000256" key="12">
    <source>
        <dbReference type="PIRSR" id="PIRSR601382-3"/>
    </source>
</evidence>
<evidence type="ECO:0000256" key="10">
    <source>
        <dbReference type="PIRSR" id="PIRSR601382-1"/>
    </source>
</evidence>
<dbReference type="PANTHER" id="PTHR11742">
    <property type="entry name" value="MANNOSYL-OLIGOSACCHARIDE ALPHA-1,2-MANNOSIDASE-RELATED"/>
    <property type="match status" value="1"/>
</dbReference>
<dbReference type="GO" id="GO:0005975">
    <property type="term" value="P:carbohydrate metabolic process"/>
    <property type="evidence" value="ECO:0007669"/>
    <property type="project" value="InterPro"/>
</dbReference>
<accession>A0A8H2VIY7</accession>
<dbReference type="GO" id="GO:0005783">
    <property type="term" value="C:endoplasmic reticulum"/>
    <property type="evidence" value="ECO:0007669"/>
    <property type="project" value="TreeGrafter"/>
</dbReference>
<evidence type="ECO:0000256" key="9">
    <source>
        <dbReference type="ARBA" id="ARBA00048605"/>
    </source>
</evidence>
<feature type="active site" description="Proton donor" evidence="10">
    <location>
        <position position="123"/>
    </location>
</feature>
<dbReference type="EC" id="3.2.1.-" evidence="13"/>
<evidence type="ECO:0000256" key="1">
    <source>
        <dbReference type="ARBA" id="ARBA00001913"/>
    </source>
</evidence>
<feature type="active site" evidence="10">
    <location>
        <position position="266"/>
    </location>
</feature>
<dbReference type="EMBL" id="CAEFZW010000010">
    <property type="protein sequence ID" value="CAB4256504.1"/>
    <property type="molecule type" value="Genomic_DNA"/>
</dbReference>
<dbReference type="PRINTS" id="PR00747">
    <property type="entry name" value="GLYHDRLASE47"/>
</dbReference>
<dbReference type="AlphaFoldDB" id="A0A8H2VIY7"/>
<dbReference type="PANTHER" id="PTHR11742:SF55">
    <property type="entry name" value="ENDOPLASMIC RETICULUM MANNOSYL-OLIGOSACCHARIDE 1,2-ALPHA-MANNOSIDASE"/>
    <property type="match status" value="1"/>
</dbReference>
<dbReference type="InterPro" id="IPR036026">
    <property type="entry name" value="Seven-hairpin_glycosidases"/>
</dbReference>
<dbReference type="Pfam" id="PF01532">
    <property type="entry name" value="Glyco_hydro_47"/>
    <property type="match status" value="1"/>
</dbReference>
<keyword evidence="4 11" id="KW-0479">Metal-binding</keyword>
<name>A0A8H2VIY7_9SACH</name>
<dbReference type="InterPro" id="IPR050749">
    <property type="entry name" value="Glycosyl_Hydrolase_47"/>
</dbReference>
<dbReference type="SUPFAM" id="SSF48225">
    <property type="entry name" value="Seven-hairpin glycosidases"/>
    <property type="match status" value="1"/>
</dbReference>
<evidence type="ECO:0000256" key="4">
    <source>
        <dbReference type="ARBA" id="ARBA00022723"/>
    </source>
</evidence>
<dbReference type="RefSeq" id="XP_041408348.1">
    <property type="nucleotide sequence ID" value="XM_041552414.1"/>
</dbReference>
<dbReference type="GO" id="GO:0036503">
    <property type="term" value="P:ERAD pathway"/>
    <property type="evidence" value="ECO:0007669"/>
    <property type="project" value="UniProtKB-ARBA"/>
</dbReference>
<sequence length="549" mass="63700">MLNPVIISVGIAVLAVFYYFQSKNTTVSFKIEKILLQSFNDYKKNGWPYDVYGPISHNHRNMPRSGEPLGWIIVDTIDTLMLGYNYTIDKENKKEFLEQIEFVENWVENELDYDMDAEVNIFETTIRMLGGLLSGYYLSKDLNVGKPEVYLNKAIDLANRLSLAFVNSPTGIPYSSVNLKTGEAIKNHVDNGASSTAEFTTLQLEFKYLASITGNKTYWDLAEQVYEPLYKINDILDKYDGLVPIYTLPDTAKFWGENIRFGSRGDSFYEYLLKQYLLTHEVMYYNLYRAAIDGMKKHLVKESFPSGLTYIAEKPNGLEFQASSKMDHLVCFMGGLLAMGATEGYTIKEARAMYFWNEDREDDWLLAMKLTHTCYQMYHQLPAGLSPEIVVFNYAKEQRTEFEEITMIDRQNWWTSPTDDFFVKPLDGHNLQRPETVESIMFMYHLSNDTTYREWGQEILNNFVEHTAVKENGRVEAYTSLNDCLHVPTGKRDNMESFWLAETLKYLYLLFQDNVDLREVVFNTEAHPFPVLDKTDMEKFNLTTGWSLE</sequence>
<evidence type="ECO:0000256" key="11">
    <source>
        <dbReference type="PIRSR" id="PIRSR601382-2"/>
    </source>
</evidence>
<evidence type="ECO:0000256" key="8">
    <source>
        <dbReference type="ARBA" id="ARBA00047669"/>
    </source>
</evidence>
<dbReference type="InterPro" id="IPR001382">
    <property type="entry name" value="Glyco_hydro_47"/>
</dbReference>
<keyword evidence="15" id="KW-1185">Reference proteome</keyword>
<proteinExistence type="inferred from homology"/>
<dbReference type="InterPro" id="IPR012341">
    <property type="entry name" value="6hp_glycosidase-like_sf"/>
</dbReference>
<dbReference type="OrthoDB" id="8118055at2759"/>
<feature type="binding site" evidence="11">
    <location>
        <position position="524"/>
    </location>
    <ligand>
        <name>Ca(2+)</name>
        <dbReference type="ChEBI" id="CHEBI:29108"/>
    </ligand>
</feature>
<organism evidence="14 15">
    <name type="scientific">Maudiozyma barnettii</name>
    <dbReference type="NCBI Taxonomy" id="61262"/>
    <lineage>
        <taxon>Eukaryota</taxon>
        <taxon>Fungi</taxon>
        <taxon>Dikarya</taxon>
        <taxon>Ascomycota</taxon>
        <taxon>Saccharomycotina</taxon>
        <taxon>Saccharomycetes</taxon>
        <taxon>Saccharomycetales</taxon>
        <taxon>Saccharomycetaceae</taxon>
        <taxon>Maudiozyma</taxon>
    </lineage>
</organism>
<gene>
    <name evidence="14" type="ORF">KABA2_10S00616</name>
</gene>
<keyword evidence="6 11" id="KW-0106">Calcium</keyword>
<feature type="disulfide bond" evidence="12">
    <location>
        <begin position="331"/>
        <end position="374"/>
    </location>
</feature>
<comment type="catalytic activity">
    <reaction evidence="8">
        <text>N(4)-(alpha-D-Man-(1-&gt;2)-alpha-D-Man-(1-&gt;2)-alpha-D-Man-(1-&gt;3)-[alpha-D-Man-(1-&gt;3)-[alpha-D-Man-(1-&gt;2)-alpha-D-Man-(1-&gt;6)]-alpha-D-Man-(1-&gt;6)]-beta-D-Man-(1-&gt;4)-beta-D-GlcNAc-(1-&gt;4)-beta-D-GlcNAc)-L-asparaginyl-[protein] (N-glucan mannose isomer 8A1,2,3B1,3) + 3 H2O = N(4)-(alpha-D-Man-(1-&gt;3)-[alpha-D-Man-(1-&gt;3)-[alpha-D-Man-(1-&gt;6)]-alpha-D-Man-(1-&gt;6)]-beta-D-Man-(1-&gt;4)-beta-D-GlcNAc-(1-&gt;4)-beta-D-GlcNAc)-L-asparaginyl-[protein] (N-glucan mannose isomer 5A1,2) + 3 beta-D-mannose</text>
        <dbReference type="Rhea" id="RHEA:56028"/>
        <dbReference type="Rhea" id="RHEA-COMP:14358"/>
        <dbReference type="Rhea" id="RHEA-COMP:14367"/>
        <dbReference type="ChEBI" id="CHEBI:15377"/>
        <dbReference type="ChEBI" id="CHEBI:28563"/>
        <dbReference type="ChEBI" id="CHEBI:59087"/>
        <dbReference type="ChEBI" id="CHEBI:60628"/>
        <dbReference type="EC" id="3.2.1.113"/>
    </reaction>
</comment>
<evidence type="ECO:0000256" key="7">
    <source>
        <dbReference type="ARBA" id="ARBA00023157"/>
    </source>
</evidence>
<keyword evidence="7 12" id="KW-1015">Disulfide bond</keyword>
<dbReference type="GO" id="GO:0004571">
    <property type="term" value="F:mannosyl-oligosaccharide 1,2-alpha-mannosidase activity"/>
    <property type="evidence" value="ECO:0007669"/>
    <property type="project" value="UniProtKB-EC"/>
</dbReference>
<dbReference type="GeneID" id="64859583"/>
<dbReference type="GO" id="GO:0016020">
    <property type="term" value="C:membrane"/>
    <property type="evidence" value="ECO:0007669"/>
    <property type="project" value="InterPro"/>
</dbReference>
<keyword evidence="5 13" id="KW-0378">Hydrolase</keyword>
<comment type="pathway">
    <text evidence="2">Protein modification; protein glycosylation.</text>
</comment>
<comment type="similarity">
    <text evidence="3 13">Belongs to the glycosyl hydrolase 47 family.</text>
</comment>
<comment type="catalytic activity">
    <reaction evidence="9">
        <text>N(4)-(alpha-D-Man-(1-&gt;2)-alpha-D-Man-(1-&gt;2)-alpha-D-Man-(1-&gt;3)-[alpha-D-Man-(1-&gt;2)-alpha-D-Man-(1-&gt;3)-[alpha-D-Man-(1-&gt;2)-alpha-D-Man-(1-&gt;6)]-alpha-D-Man-(1-&gt;6)]-beta-D-Man-(1-&gt;4)-beta-D-GlcNAc-(1-&gt;4)-beta-D-GlcNAc)-L-asparaginyl-[protein] (N-glucan mannose isomer 9A1,2,3B1,2,3) + 4 H2O = N(4)-(alpha-D-Man-(1-&gt;3)-[alpha-D-Man-(1-&gt;3)-[alpha-D-Man-(1-&gt;6)]-alpha-D-Man-(1-&gt;6)]-beta-D-Man-(1-&gt;4)-beta-D-GlcNAc-(1-&gt;4)-beta-D-GlcNAc)-L-asparaginyl-[protein] (N-glucan mannose isomer 5A1,2) + 4 beta-D-mannose</text>
        <dbReference type="Rhea" id="RHEA:56008"/>
        <dbReference type="Rhea" id="RHEA-COMP:14356"/>
        <dbReference type="Rhea" id="RHEA-COMP:14367"/>
        <dbReference type="ChEBI" id="CHEBI:15377"/>
        <dbReference type="ChEBI" id="CHEBI:28563"/>
        <dbReference type="ChEBI" id="CHEBI:59087"/>
        <dbReference type="ChEBI" id="CHEBI:139493"/>
        <dbReference type="EC" id="3.2.1.113"/>
    </reaction>
</comment>
<evidence type="ECO:0000256" key="13">
    <source>
        <dbReference type="RuleBase" id="RU361193"/>
    </source>
</evidence>
<evidence type="ECO:0000256" key="3">
    <source>
        <dbReference type="ARBA" id="ARBA00007658"/>
    </source>
</evidence>
<evidence type="ECO:0000256" key="2">
    <source>
        <dbReference type="ARBA" id="ARBA00004922"/>
    </source>
</evidence>
<evidence type="ECO:0000313" key="15">
    <source>
        <dbReference type="Proteomes" id="UP000644660"/>
    </source>
</evidence>
<evidence type="ECO:0000256" key="6">
    <source>
        <dbReference type="ARBA" id="ARBA00022837"/>
    </source>
</evidence>
<dbReference type="Proteomes" id="UP000644660">
    <property type="component" value="Unassembled WGS sequence"/>
</dbReference>
<comment type="caution">
    <text evidence="14">The sequence shown here is derived from an EMBL/GenBank/DDBJ whole genome shotgun (WGS) entry which is preliminary data.</text>
</comment>
<evidence type="ECO:0000313" key="14">
    <source>
        <dbReference type="EMBL" id="CAB4256504.1"/>
    </source>
</evidence>
<feature type="active site" description="Proton donor" evidence="10">
    <location>
        <position position="388"/>
    </location>
</feature>
<comment type="cofactor">
    <cofactor evidence="1 11">
        <name>Ca(2+)</name>
        <dbReference type="ChEBI" id="CHEBI:29108"/>
    </cofactor>
</comment>
<protein>
    <recommendedName>
        <fullName evidence="13">alpha-1,2-Mannosidase</fullName>
        <ecNumber evidence="13">3.2.1.-</ecNumber>
    </recommendedName>
</protein>
<evidence type="ECO:0000256" key="5">
    <source>
        <dbReference type="ARBA" id="ARBA00022801"/>
    </source>
</evidence>
<reference evidence="14 15" key="1">
    <citation type="submission" date="2020-05" db="EMBL/GenBank/DDBJ databases">
        <authorList>
            <person name="Casaregola S."/>
            <person name="Devillers H."/>
            <person name="Grondin C."/>
        </authorList>
    </citation>
    <scope>NUCLEOTIDE SEQUENCE [LARGE SCALE GENOMIC DNA]</scope>
    <source>
        <strain evidence="14 15">CLIB 1767</strain>
    </source>
</reference>